<dbReference type="WBParaSite" id="TMUE_1000005279.1">
    <property type="protein sequence ID" value="TMUE_1000005279.1"/>
    <property type="gene ID" value="WBGene00299244"/>
</dbReference>
<evidence type="ECO:0000256" key="1">
    <source>
        <dbReference type="SAM" id="MobiDB-lite"/>
    </source>
</evidence>
<organism evidence="2 3">
    <name type="scientific">Trichuris muris</name>
    <name type="common">Mouse whipworm</name>
    <dbReference type="NCBI Taxonomy" id="70415"/>
    <lineage>
        <taxon>Eukaryota</taxon>
        <taxon>Metazoa</taxon>
        <taxon>Ecdysozoa</taxon>
        <taxon>Nematoda</taxon>
        <taxon>Enoplea</taxon>
        <taxon>Dorylaimia</taxon>
        <taxon>Trichinellida</taxon>
        <taxon>Trichuridae</taxon>
        <taxon>Trichuris</taxon>
    </lineage>
</organism>
<feature type="compositionally biased region" description="Basic and acidic residues" evidence="1">
    <location>
        <begin position="61"/>
        <end position="72"/>
    </location>
</feature>
<sequence length="185" mass="20064">METHVDTAPSIMSDRHLVGRTPRARTSSGRRPLTFGHRRDKHGKGPSYYDAHFSTTADQQRGPKDNFSRDGQRGGWSSDLAPRATGNPRANRVVPEFVGGGACRSPYLALCSGDRAAVLSSRWRLQLATARCPTMALAGGTWENGNYSRNDGDGQNGDAAALDAERCLRSFKVRPVENPDHVAAS</sequence>
<proteinExistence type="predicted"/>
<feature type="region of interest" description="Disordered" evidence="1">
    <location>
        <begin position="1"/>
        <end position="92"/>
    </location>
</feature>
<name>A0A5S6QDM0_TRIMR</name>
<evidence type="ECO:0000313" key="2">
    <source>
        <dbReference type="Proteomes" id="UP000046395"/>
    </source>
</evidence>
<evidence type="ECO:0000313" key="3">
    <source>
        <dbReference type="WBParaSite" id="TMUE_1000005279.1"/>
    </source>
</evidence>
<keyword evidence="2" id="KW-1185">Reference proteome</keyword>
<dbReference type="Proteomes" id="UP000046395">
    <property type="component" value="Unassembled WGS sequence"/>
</dbReference>
<dbReference type="AlphaFoldDB" id="A0A5S6QDM0"/>
<accession>A0A5S6QDM0</accession>
<protein>
    <submittedName>
        <fullName evidence="3">Uncharacterized protein</fullName>
    </submittedName>
</protein>
<reference evidence="3" key="1">
    <citation type="submission" date="2019-12" db="UniProtKB">
        <authorList>
            <consortium name="WormBaseParasite"/>
        </authorList>
    </citation>
    <scope>IDENTIFICATION</scope>
</reference>